<reference evidence="1 2" key="1">
    <citation type="submission" date="2016-04" db="EMBL/GenBank/DDBJ databases">
        <title>A degradative enzymes factory behind the ericoid mycorrhizal symbiosis.</title>
        <authorList>
            <consortium name="DOE Joint Genome Institute"/>
            <person name="Martino E."/>
            <person name="Morin E."/>
            <person name="Grelet G."/>
            <person name="Kuo A."/>
            <person name="Kohler A."/>
            <person name="Daghino S."/>
            <person name="Barry K."/>
            <person name="Choi C."/>
            <person name="Cichocki N."/>
            <person name="Clum A."/>
            <person name="Copeland A."/>
            <person name="Hainaut M."/>
            <person name="Haridas S."/>
            <person name="Labutti K."/>
            <person name="Lindquist E."/>
            <person name="Lipzen A."/>
            <person name="Khouja H.-R."/>
            <person name="Murat C."/>
            <person name="Ohm R."/>
            <person name="Olson A."/>
            <person name="Spatafora J."/>
            <person name="Veneault-Fourrey C."/>
            <person name="Henrissat B."/>
            <person name="Grigoriev I."/>
            <person name="Martin F."/>
            <person name="Perotto S."/>
        </authorList>
    </citation>
    <scope>NUCLEOTIDE SEQUENCE [LARGE SCALE GENOMIC DNA]</scope>
    <source>
        <strain evidence="1 2">F</strain>
    </source>
</reference>
<keyword evidence="2" id="KW-1185">Reference proteome</keyword>
<evidence type="ECO:0000313" key="2">
    <source>
        <dbReference type="Proteomes" id="UP000235786"/>
    </source>
</evidence>
<organism evidence="1 2">
    <name type="scientific">Hyaloscypha variabilis (strain UAMH 11265 / GT02V1 / F)</name>
    <name type="common">Meliniomyces variabilis</name>
    <dbReference type="NCBI Taxonomy" id="1149755"/>
    <lineage>
        <taxon>Eukaryota</taxon>
        <taxon>Fungi</taxon>
        <taxon>Dikarya</taxon>
        <taxon>Ascomycota</taxon>
        <taxon>Pezizomycotina</taxon>
        <taxon>Leotiomycetes</taxon>
        <taxon>Helotiales</taxon>
        <taxon>Hyaloscyphaceae</taxon>
        <taxon>Hyaloscypha</taxon>
        <taxon>Hyaloscypha variabilis</taxon>
    </lineage>
</organism>
<protein>
    <submittedName>
        <fullName evidence="1">Uncharacterized protein</fullName>
    </submittedName>
</protein>
<gene>
    <name evidence="1" type="ORF">L207DRAFT_509484</name>
</gene>
<accession>A0A2J6RWI9</accession>
<proteinExistence type="predicted"/>
<dbReference type="EMBL" id="KZ613942">
    <property type="protein sequence ID" value="PMD42877.1"/>
    <property type="molecule type" value="Genomic_DNA"/>
</dbReference>
<dbReference type="Proteomes" id="UP000235786">
    <property type="component" value="Unassembled WGS sequence"/>
</dbReference>
<dbReference type="AlphaFoldDB" id="A0A2J6RWI9"/>
<evidence type="ECO:0000313" key="1">
    <source>
        <dbReference type="EMBL" id="PMD42877.1"/>
    </source>
</evidence>
<sequence length="53" mass="5785">MTCSFIGRLAEGSPPPCADHETAGCFGLHRQILPLSMKSSSHKRNISRVKLAF</sequence>
<name>A0A2J6RWI9_HYAVF</name>